<dbReference type="Proteomes" id="UP001152622">
    <property type="component" value="Chromosome 22"/>
</dbReference>
<gene>
    <name evidence="7" type="ORF">SKAU_G00412530</name>
</gene>
<dbReference type="GO" id="GO:0005634">
    <property type="term" value="C:nucleus"/>
    <property type="evidence" value="ECO:0007669"/>
    <property type="project" value="UniProtKB-SubCell"/>
</dbReference>
<dbReference type="InterPro" id="IPR052035">
    <property type="entry name" value="ZnF_BED_domain_contain"/>
</dbReference>
<evidence type="ECO:0000256" key="5">
    <source>
        <dbReference type="ARBA" id="ARBA00023242"/>
    </source>
</evidence>
<evidence type="ECO:0000256" key="2">
    <source>
        <dbReference type="ARBA" id="ARBA00022723"/>
    </source>
</evidence>
<evidence type="ECO:0000256" key="1">
    <source>
        <dbReference type="ARBA" id="ARBA00004123"/>
    </source>
</evidence>
<evidence type="ECO:0000256" key="4">
    <source>
        <dbReference type="ARBA" id="ARBA00022833"/>
    </source>
</evidence>
<dbReference type="AlphaFoldDB" id="A0A9Q1E812"/>
<dbReference type="SUPFAM" id="SSF53098">
    <property type="entry name" value="Ribonuclease H-like"/>
    <property type="match status" value="1"/>
</dbReference>
<dbReference type="GO" id="GO:0046983">
    <property type="term" value="F:protein dimerization activity"/>
    <property type="evidence" value="ECO:0007669"/>
    <property type="project" value="InterPro"/>
</dbReference>
<accession>A0A9Q1E812</accession>
<feature type="domain" description="HAT C-terminal dimerisation" evidence="6">
    <location>
        <begin position="288"/>
        <end position="367"/>
    </location>
</feature>
<organism evidence="7 8">
    <name type="scientific">Synaphobranchus kaupii</name>
    <name type="common">Kaup's arrowtooth eel</name>
    <dbReference type="NCBI Taxonomy" id="118154"/>
    <lineage>
        <taxon>Eukaryota</taxon>
        <taxon>Metazoa</taxon>
        <taxon>Chordata</taxon>
        <taxon>Craniata</taxon>
        <taxon>Vertebrata</taxon>
        <taxon>Euteleostomi</taxon>
        <taxon>Actinopterygii</taxon>
        <taxon>Neopterygii</taxon>
        <taxon>Teleostei</taxon>
        <taxon>Anguilliformes</taxon>
        <taxon>Synaphobranchidae</taxon>
        <taxon>Synaphobranchus</taxon>
    </lineage>
</organism>
<evidence type="ECO:0000313" key="8">
    <source>
        <dbReference type="Proteomes" id="UP001152622"/>
    </source>
</evidence>
<keyword evidence="8" id="KW-1185">Reference proteome</keyword>
<dbReference type="InterPro" id="IPR012337">
    <property type="entry name" value="RNaseH-like_sf"/>
</dbReference>
<keyword evidence="4" id="KW-0862">Zinc</keyword>
<dbReference type="Pfam" id="PF05699">
    <property type="entry name" value="Dimer_Tnp_hAT"/>
    <property type="match status" value="1"/>
</dbReference>
<dbReference type="OrthoDB" id="1869581at2759"/>
<dbReference type="PANTHER" id="PTHR46481">
    <property type="entry name" value="ZINC FINGER BED DOMAIN-CONTAINING PROTEIN 4"/>
    <property type="match status" value="1"/>
</dbReference>
<comment type="caution">
    <text evidence="7">The sequence shown here is derived from an EMBL/GenBank/DDBJ whole genome shotgun (WGS) entry which is preliminary data.</text>
</comment>
<keyword evidence="2" id="KW-0479">Metal-binding</keyword>
<reference evidence="7" key="1">
    <citation type="journal article" date="2023" name="Science">
        <title>Genome structures resolve the early diversification of teleost fishes.</title>
        <authorList>
            <person name="Parey E."/>
            <person name="Louis A."/>
            <person name="Montfort J."/>
            <person name="Bouchez O."/>
            <person name="Roques C."/>
            <person name="Iampietro C."/>
            <person name="Lluch J."/>
            <person name="Castinel A."/>
            <person name="Donnadieu C."/>
            <person name="Desvignes T."/>
            <person name="Floi Bucao C."/>
            <person name="Jouanno E."/>
            <person name="Wen M."/>
            <person name="Mejri S."/>
            <person name="Dirks R."/>
            <person name="Jansen H."/>
            <person name="Henkel C."/>
            <person name="Chen W.J."/>
            <person name="Zahm M."/>
            <person name="Cabau C."/>
            <person name="Klopp C."/>
            <person name="Thompson A.W."/>
            <person name="Robinson-Rechavi M."/>
            <person name="Braasch I."/>
            <person name="Lecointre G."/>
            <person name="Bobe J."/>
            <person name="Postlethwait J.H."/>
            <person name="Berthelot C."/>
            <person name="Roest Crollius H."/>
            <person name="Guiguen Y."/>
        </authorList>
    </citation>
    <scope>NUCLEOTIDE SEQUENCE</scope>
    <source>
        <strain evidence="7">WJC10195</strain>
    </source>
</reference>
<evidence type="ECO:0000256" key="3">
    <source>
        <dbReference type="ARBA" id="ARBA00022771"/>
    </source>
</evidence>
<sequence length="367" mass="41363">MANDAYVTDTAHYVDDEWEMKDVVLKTKVITTDHKAENVAACIGEILDEYSIKREAVIAVTTDNASNYINAVEKHLGAVSVPCVAHTINLAVQKGLAMKAIETPISRLKATALHFNKSTTDSYRLENKQMQLEVKPAKLINDCPTRWNSTYDMVCRAAEQQVPVAAVIMDKKLAHLELSTNEWTVMEKVRDVLKPFKVATEALSTDTYPTASAVLPLQHILVSQLNQPTTDDPNSIKEMKSKIVTDLAKRYNEEKRAFLLLNTASYLDPRLIRFIHLTEDQKNKQEMAMYKREAPLPADSNPLQWWKTSGSVRYHHLAQLAHRYLCIPGTSVRSERVFSTAGNIVKKKRSALDAENVDRLVFLANNL</sequence>
<proteinExistence type="predicted"/>
<dbReference type="EMBL" id="JAINUF010000022">
    <property type="protein sequence ID" value="KAJ8333934.1"/>
    <property type="molecule type" value="Genomic_DNA"/>
</dbReference>
<evidence type="ECO:0000259" key="6">
    <source>
        <dbReference type="Pfam" id="PF05699"/>
    </source>
</evidence>
<name>A0A9Q1E812_SYNKA</name>
<protein>
    <recommendedName>
        <fullName evidence="6">HAT C-terminal dimerisation domain-containing protein</fullName>
    </recommendedName>
</protein>
<dbReference type="GO" id="GO:0008270">
    <property type="term" value="F:zinc ion binding"/>
    <property type="evidence" value="ECO:0007669"/>
    <property type="project" value="UniProtKB-KW"/>
</dbReference>
<dbReference type="PANTHER" id="PTHR46481:SF10">
    <property type="entry name" value="ZINC FINGER BED DOMAIN-CONTAINING PROTEIN 39"/>
    <property type="match status" value="1"/>
</dbReference>
<dbReference type="InterPro" id="IPR008906">
    <property type="entry name" value="HATC_C_dom"/>
</dbReference>
<comment type="subcellular location">
    <subcellularLocation>
        <location evidence="1">Nucleus</location>
    </subcellularLocation>
</comment>
<keyword evidence="3" id="KW-0863">Zinc-finger</keyword>
<keyword evidence="5" id="KW-0539">Nucleus</keyword>
<evidence type="ECO:0000313" key="7">
    <source>
        <dbReference type="EMBL" id="KAJ8333934.1"/>
    </source>
</evidence>